<evidence type="ECO:0000256" key="2">
    <source>
        <dbReference type="ARBA" id="ARBA00022801"/>
    </source>
</evidence>
<dbReference type="InterPro" id="IPR044097">
    <property type="entry name" value="Bds1/SdsA1_MBL-fold"/>
</dbReference>
<evidence type="ECO:0000313" key="6">
    <source>
        <dbReference type="EMBL" id="GAB1218658.1"/>
    </source>
</evidence>
<dbReference type="CDD" id="cd07710">
    <property type="entry name" value="arylsulfatase_Sdsa1-like_MBL-fold"/>
    <property type="match status" value="1"/>
</dbReference>
<evidence type="ECO:0000313" key="7">
    <source>
        <dbReference type="Proteomes" id="UP001628156"/>
    </source>
</evidence>
<evidence type="ECO:0000259" key="5">
    <source>
        <dbReference type="SMART" id="SM00849"/>
    </source>
</evidence>
<keyword evidence="7" id="KW-1185">Reference proteome</keyword>
<dbReference type="Pfam" id="PF14864">
    <property type="entry name" value="Alkyl_sulf_C"/>
    <property type="match status" value="1"/>
</dbReference>
<accession>A0ABQ0D7C7</accession>
<dbReference type="SUPFAM" id="SSF56281">
    <property type="entry name" value="Metallo-hydrolase/oxidoreductase"/>
    <property type="match status" value="1"/>
</dbReference>
<dbReference type="InterPro" id="IPR038536">
    <property type="entry name" value="Alkyl/aryl-sulf_dimr_sf"/>
</dbReference>
<dbReference type="EMBL" id="BAAFRS010000002">
    <property type="protein sequence ID" value="GAB1218658.1"/>
    <property type="molecule type" value="Genomic_DNA"/>
</dbReference>
<dbReference type="InterPro" id="IPR052195">
    <property type="entry name" value="Bact_Alkyl/Aryl-Sulfatase"/>
</dbReference>
<dbReference type="PANTHER" id="PTHR43223">
    <property type="entry name" value="ALKYL/ARYL-SULFATASE"/>
    <property type="match status" value="1"/>
</dbReference>
<dbReference type="InterPro" id="IPR036866">
    <property type="entry name" value="RibonucZ/Hydroxyglut_hydro"/>
</dbReference>
<dbReference type="InterPro" id="IPR001279">
    <property type="entry name" value="Metallo-B-lactamas"/>
</dbReference>
<name>A0ABQ0D7C7_9EUKA</name>
<dbReference type="PANTHER" id="PTHR43223:SF1">
    <property type="entry name" value="ALKYL_ARYL-SULFATASE BDS1"/>
    <property type="match status" value="1"/>
</dbReference>
<keyword evidence="2" id="KW-0378">Hydrolase</keyword>
<dbReference type="Proteomes" id="UP001628156">
    <property type="component" value="Unassembled WGS sequence"/>
</dbReference>
<dbReference type="SUPFAM" id="SSF55718">
    <property type="entry name" value="SCP-like"/>
    <property type="match status" value="1"/>
</dbReference>
<keyword evidence="1" id="KW-0479">Metal-binding</keyword>
<dbReference type="SMART" id="SM00849">
    <property type="entry name" value="Lactamase_B"/>
    <property type="match status" value="1"/>
</dbReference>
<dbReference type="Gene3D" id="3.60.15.30">
    <property type="entry name" value="Metallo-beta-lactamase domain"/>
    <property type="match status" value="1"/>
</dbReference>
<dbReference type="InterPro" id="IPR029228">
    <property type="entry name" value="Alkyl_sulf_dimr"/>
</dbReference>
<dbReference type="Gene3D" id="1.25.40.880">
    <property type="entry name" value="Alkyl sulfatase, dimerisation domain"/>
    <property type="match status" value="1"/>
</dbReference>
<reference evidence="6 7" key="1">
    <citation type="journal article" date="2019" name="PLoS Negl. Trop. Dis.">
        <title>Whole genome sequencing of Entamoeba nuttalli reveals mammalian host-related molecular signatures and a novel octapeptide-repeat surface protein.</title>
        <authorList>
            <person name="Tanaka M."/>
            <person name="Makiuchi T."/>
            <person name="Komiyama T."/>
            <person name="Shiina T."/>
            <person name="Osaki K."/>
            <person name="Tachibana H."/>
        </authorList>
    </citation>
    <scope>NUCLEOTIDE SEQUENCE [LARGE SCALE GENOMIC DNA]</scope>
    <source>
        <strain evidence="6 7">P19-061405</strain>
    </source>
</reference>
<keyword evidence="3" id="KW-0862">Zinc</keyword>
<dbReference type="Gene3D" id="3.30.1050.10">
    <property type="entry name" value="SCP2 sterol-binding domain"/>
    <property type="match status" value="1"/>
</dbReference>
<feature type="domain" description="Metallo-beta-lactamase" evidence="5">
    <location>
        <begin position="104"/>
        <end position="321"/>
    </location>
</feature>
<sequence>MQDLNSMACQFVKEEFQRIKNFLNFDDKQDYEDAHRGFIADIPDGIIKSEDGSIVYNINETNFLEDECPETVNPSLWRQCQLNRAHGLFEVVKGKIYQFRGYDIANMTFIKGEKGWIVIDTLCSVPGCKAGLELFRSHIDNLPITAVIITHSHGDHCGGLEAVLEENTIVYWPMNLREEFVSEKMLAGVAMDRRCVYMFGQNLPQSKEGFIGCGLGQAGCQGSKSHLNCKEIIEIHENKTYTIDGVIVDFIFTPGAEAPTEMMMYFPQLKALCTAEEINRLMHNLYTPRGAKVRNGKLWAGYIDYIIMKYGDDIEVSFGTHNWPTWGNKKIVEYYEKQRDMYKYLHDQTLRNANLGYTPNELPEHVKLPESLSKVFYNREYYGTVSHNIKAQYQFYLGWYDGNPAHLNELTPTEQGKKYVEVIGGETRCIELAQQAFEKGEFQWAITLLNHLIFANPKNTKARELAANVYTQLGYLQESAVWRNEYLTAAMELRSSEMKNTIAMPPGNDIKHIKESSLNDIFDVFSVNVDPNKIDGLNEVINIVCKESNEAISVVVKNNVINVRQVISKNPTITVISTKQNLLNLYSKKLTQQEFSKNIEFNGKLEGFFKLLESITIPSPIFEIIEP</sequence>
<dbReference type="InterPro" id="IPR029229">
    <property type="entry name" value="Alkyl_sulf_C"/>
</dbReference>
<evidence type="ECO:0000256" key="1">
    <source>
        <dbReference type="ARBA" id="ARBA00022723"/>
    </source>
</evidence>
<dbReference type="Pfam" id="PF00753">
    <property type="entry name" value="Lactamase_B"/>
    <property type="match status" value="1"/>
</dbReference>
<organism evidence="6 7">
    <name type="scientific">Entamoeba nuttalli</name>
    <dbReference type="NCBI Taxonomy" id="412467"/>
    <lineage>
        <taxon>Eukaryota</taxon>
        <taxon>Amoebozoa</taxon>
        <taxon>Evosea</taxon>
        <taxon>Archamoebae</taxon>
        <taxon>Mastigamoebida</taxon>
        <taxon>Entamoebidae</taxon>
        <taxon>Entamoeba</taxon>
    </lineage>
</organism>
<gene>
    <name evidence="6" type="ORF">ENUP19_0002G0006</name>
</gene>
<protein>
    <recommendedName>
        <fullName evidence="5">Metallo-beta-lactamase domain-containing protein</fullName>
    </recommendedName>
</protein>
<dbReference type="InterPro" id="IPR036527">
    <property type="entry name" value="SCP2_sterol-bd_dom_sf"/>
</dbReference>
<proteinExistence type="inferred from homology"/>
<dbReference type="Pfam" id="PF14863">
    <property type="entry name" value="Alkyl_sulf_dimr"/>
    <property type="match status" value="1"/>
</dbReference>
<evidence type="ECO:0000256" key="3">
    <source>
        <dbReference type="ARBA" id="ARBA00022833"/>
    </source>
</evidence>
<comment type="caution">
    <text evidence="6">The sequence shown here is derived from an EMBL/GenBank/DDBJ whole genome shotgun (WGS) entry which is preliminary data.</text>
</comment>
<evidence type="ECO:0000256" key="4">
    <source>
        <dbReference type="ARBA" id="ARBA00033751"/>
    </source>
</evidence>
<comment type="similarity">
    <text evidence="4">Belongs to the metallo-beta-lactamase superfamily. Type III sulfatase family.</text>
</comment>